<comment type="similarity">
    <text evidence="1">Belongs to the universal stress protein A family.</text>
</comment>
<evidence type="ECO:0000313" key="5">
    <source>
        <dbReference type="Proteomes" id="UP001320972"/>
    </source>
</evidence>
<name>A0AAP3E4V3_9EURY</name>
<feature type="domain" description="UspA" evidence="2">
    <location>
        <begin position="145"/>
        <end position="277"/>
    </location>
</feature>
<organism evidence="3 6">
    <name type="scientific">Natronoglomus mannanivorans</name>
    <dbReference type="NCBI Taxonomy" id="2979990"/>
    <lineage>
        <taxon>Archaea</taxon>
        <taxon>Methanobacteriati</taxon>
        <taxon>Methanobacteriota</taxon>
        <taxon>Stenosarchaea group</taxon>
        <taxon>Halobacteria</taxon>
        <taxon>Halobacteriales</taxon>
        <taxon>Natrialbaceae</taxon>
        <taxon>Natronoglomus</taxon>
    </lineage>
</organism>
<evidence type="ECO:0000313" key="6">
    <source>
        <dbReference type="Proteomes" id="UP001321018"/>
    </source>
</evidence>
<reference evidence="3 5" key="1">
    <citation type="submission" date="2022-09" db="EMBL/GenBank/DDBJ databases">
        <title>Enrichment on poylsaccharides allowed isolation of novel metabolic and taxonomic groups of Haloarchaea.</title>
        <authorList>
            <person name="Sorokin D.Y."/>
            <person name="Elcheninov A.G."/>
            <person name="Khizhniak T.V."/>
            <person name="Kolganova T.V."/>
            <person name="Kublanov I.V."/>
        </authorList>
    </citation>
    <scope>NUCLEOTIDE SEQUENCE</scope>
    <source>
        <strain evidence="4 5">AArc-m2/3/4</strain>
        <strain evidence="3">AArc-xg1-1</strain>
    </source>
</reference>
<evidence type="ECO:0000256" key="1">
    <source>
        <dbReference type="ARBA" id="ARBA00008791"/>
    </source>
</evidence>
<evidence type="ECO:0000313" key="3">
    <source>
        <dbReference type="EMBL" id="MCU4744577.1"/>
    </source>
</evidence>
<dbReference type="Gene3D" id="3.40.50.620">
    <property type="entry name" value="HUPs"/>
    <property type="match status" value="1"/>
</dbReference>
<dbReference type="PANTHER" id="PTHR46268:SF6">
    <property type="entry name" value="UNIVERSAL STRESS PROTEIN UP12"/>
    <property type="match status" value="1"/>
</dbReference>
<dbReference type="InterPro" id="IPR014729">
    <property type="entry name" value="Rossmann-like_a/b/a_fold"/>
</dbReference>
<dbReference type="Proteomes" id="UP001321018">
    <property type="component" value="Unassembled WGS sequence"/>
</dbReference>
<keyword evidence="5" id="KW-1185">Reference proteome</keyword>
<dbReference type="Gene3D" id="3.40.50.12370">
    <property type="match status" value="1"/>
</dbReference>
<dbReference type="InterPro" id="IPR006015">
    <property type="entry name" value="Universal_stress_UspA"/>
</dbReference>
<dbReference type="Proteomes" id="UP001320972">
    <property type="component" value="Unassembled WGS sequence"/>
</dbReference>
<evidence type="ECO:0000313" key="4">
    <source>
        <dbReference type="EMBL" id="MCU4973917.1"/>
    </source>
</evidence>
<feature type="domain" description="UspA" evidence="2">
    <location>
        <begin position="1"/>
        <end position="134"/>
    </location>
</feature>
<dbReference type="EMBL" id="JAOPKA010000032">
    <property type="protein sequence ID" value="MCU4744577.1"/>
    <property type="molecule type" value="Genomic_DNA"/>
</dbReference>
<dbReference type="RefSeq" id="WP_338006383.1">
    <property type="nucleotide sequence ID" value="NZ_JAOPKA010000032.1"/>
</dbReference>
<proteinExistence type="inferred from homology"/>
<accession>A0AAP3E4V3</accession>
<dbReference type="PRINTS" id="PR01438">
    <property type="entry name" value="UNVRSLSTRESS"/>
</dbReference>
<dbReference type="EMBL" id="JAOPKB010000008">
    <property type="protein sequence ID" value="MCU4973917.1"/>
    <property type="molecule type" value="Genomic_DNA"/>
</dbReference>
<evidence type="ECO:0000259" key="2">
    <source>
        <dbReference type="Pfam" id="PF00582"/>
    </source>
</evidence>
<dbReference type="Pfam" id="PF00582">
    <property type="entry name" value="Usp"/>
    <property type="match status" value="2"/>
</dbReference>
<dbReference type="InterPro" id="IPR006016">
    <property type="entry name" value="UspA"/>
</dbReference>
<protein>
    <submittedName>
        <fullName evidence="3">Universal stress protein</fullName>
    </submittedName>
</protein>
<gene>
    <name evidence="4" type="ORF">OB955_14365</name>
    <name evidence="3" type="ORF">OB960_24715</name>
</gene>
<sequence>MFQEILVATDGSDLATLSAEQGLAVAKTFDATIHAVSVVETADDGDLESVSEERRDDCRHFVDAIEADAIDRDVDVVTAVRAGRPSRELLAYADENEVDLVVVGTHGRTGIRRWIMGSVATSVLRDARCPTLTVNASVTSVPRAFDDILVATDGRPGADAAIDRGLDLAEAYGATVHAVSVVDDTHSHMRVVLDEFERVSEESTAEITTRATERGVNAVSAVERGLPHETLVAYASDHDVDLVVIGTESRSGLERLVIGSVSQRVVCEAPVPVLTVRAGLA</sequence>
<dbReference type="CDD" id="cd00293">
    <property type="entry name" value="USP-like"/>
    <property type="match status" value="2"/>
</dbReference>
<dbReference type="SUPFAM" id="SSF52402">
    <property type="entry name" value="Adenine nucleotide alpha hydrolases-like"/>
    <property type="match status" value="2"/>
</dbReference>
<comment type="caution">
    <text evidence="3">The sequence shown here is derived from an EMBL/GenBank/DDBJ whole genome shotgun (WGS) entry which is preliminary data.</text>
</comment>
<dbReference type="AlphaFoldDB" id="A0AAP3E4V3"/>
<dbReference type="PANTHER" id="PTHR46268">
    <property type="entry name" value="STRESS RESPONSE PROTEIN NHAX"/>
    <property type="match status" value="1"/>
</dbReference>